<dbReference type="EMBL" id="CAJVPY010016787">
    <property type="protein sequence ID" value="CAG8758769.1"/>
    <property type="molecule type" value="Genomic_DNA"/>
</dbReference>
<protein>
    <submittedName>
        <fullName evidence="1">20843_t:CDS:1</fullName>
    </submittedName>
</protein>
<dbReference type="Proteomes" id="UP000789405">
    <property type="component" value="Unassembled WGS sequence"/>
</dbReference>
<dbReference type="AlphaFoldDB" id="A0A9N9J100"/>
<dbReference type="OrthoDB" id="10504331at2759"/>
<reference evidence="1" key="1">
    <citation type="submission" date="2021-06" db="EMBL/GenBank/DDBJ databases">
        <authorList>
            <person name="Kallberg Y."/>
            <person name="Tangrot J."/>
            <person name="Rosling A."/>
        </authorList>
    </citation>
    <scope>NUCLEOTIDE SEQUENCE</scope>
    <source>
        <strain evidence="1">MA453B</strain>
    </source>
</reference>
<keyword evidence="2" id="KW-1185">Reference proteome</keyword>
<comment type="caution">
    <text evidence="1">The sequence shown here is derived from an EMBL/GenBank/DDBJ whole genome shotgun (WGS) entry which is preliminary data.</text>
</comment>
<proteinExistence type="predicted"/>
<gene>
    <name evidence="1" type="ORF">DERYTH_LOCUS17606</name>
</gene>
<accession>A0A9N9J100</accession>
<organism evidence="1 2">
    <name type="scientific">Dentiscutata erythropus</name>
    <dbReference type="NCBI Taxonomy" id="1348616"/>
    <lineage>
        <taxon>Eukaryota</taxon>
        <taxon>Fungi</taxon>
        <taxon>Fungi incertae sedis</taxon>
        <taxon>Mucoromycota</taxon>
        <taxon>Glomeromycotina</taxon>
        <taxon>Glomeromycetes</taxon>
        <taxon>Diversisporales</taxon>
        <taxon>Gigasporaceae</taxon>
        <taxon>Dentiscutata</taxon>
    </lineage>
</organism>
<evidence type="ECO:0000313" key="1">
    <source>
        <dbReference type="EMBL" id="CAG8758769.1"/>
    </source>
</evidence>
<name>A0A9N9J100_9GLOM</name>
<sequence length="68" mass="8005">MPAQTSLYEYVDKRVRSNKITLIKYDELKQTGGDDSTIMKWSSKLIKVKRLKNINKCNDKDVKRLTQE</sequence>
<evidence type="ECO:0000313" key="2">
    <source>
        <dbReference type="Proteomes" id="UP000789405"/>
    </source>
</evidence>
<feature type="non-terminal residue" evidence="1">
    <location>
        <position position="68"/>
    </location>
</feature>